<dbReference type="PROSITE" id="PS50507">
    <property type="entry name" value="RDRP_SSRNA_POS"/>
    <property type="match status" value="1"/>
</dbReference>
<sequence>MSSIEECESKLKNNRRLPPCTIAFRSHISKVHKVRPIYVYPAQLVVNELRFAVPLISAVKSRPSPLKTGFNWYRGDHRSMLSDIGDRRTLSLDISSFDMSFHGWQIRDAFDILATRLVLNEDDYKVFRSLVSYFVSTPVQSDDGVHLLPGIPSGSGFTHLIGCILNAVLLNYLDPSLAWYCVYGDDSVVVSDKPLSHYFTEAGKVGMELSRDKSRVGVDWLGFNLDEGVPKIINPTKRMASLLYPEQRDRSPSFFYGRVLGHLVASLGDERISRHLLSWLQDNYQYHSTRRVPRDMLFVYDTFDIGSDSPRQLLQRILVQVQ</sequence>
<evidence type="ECO:0000256" key="2">
    <source>
        <dbReference type="ARBA" id="ARBA00022695"/>
    </source>
</evidence>
<dbReference type="InterPro" id="IPR001205">
    <property type="entry name" value="RNA-dir_pol_C"/>
</dbReference>
<feature type="domain" description="RdRp catalytic" evidence="4">
    <location>
        <begin position="87"/>
        <end position="199"/>
    </location>
</feature>
<keyword evidence="3" id="KW-0693">Viral RNA replication</keyword>
<dbReference type="EMBL" id="KX884055">
    <property type="protein sequence ID" value="APG78165.1"/>
    <property type="molecule type" value="Genomic_RNA"/>
</dbReference>
<dbReference type="GO" id="GO:0006351">
    <property type="term" value="P:DNA-templated transcription"/>
    <property type="evidence" value="ECO:0007669"/>
    <property type="project" value="InterPro"/>
</dbReference>
<proteinExistence type="predicted"/>
<protein>
    <submittedName>
        <fullName evidence="5">RdRp</fullName>
    </submittedName>
</protein>
<name>A0A1L3KLH8_9VIRU</name>
<keyword evidence="1" id="KW-0808">Transferase</keyword>
<dbReference type="Pfam" id="PF00680">
    <property type="entry name" value="RdRP_1"/>
    <property type="match status" value="1"/>
</dbReference>
<dbReference type="SUPFAM" id="SSF56672">
    <property type="entry name" value="DNA/RNA polymerases"/>
    <property type="match status" value="1"/>
</dbReference>
<dbReference type="GO" id="GO:0039694">
    <property type="term" value="P:viral RNA genome replication"/>
    <property type="evidence" value="ECO:0007669"/>
    <property type="project" value="InterPro"/>
</dbReference>
<evidence type="ECO:0000256" key="3">
    <source>
        <dbReference type="ARBA" id="ARBA00022953"/>
    </source>
</evidence>
<accession>A0A1L3KLH8</accession>
<dbReference type="InterPro" id="IPR043502">
    <property type="entry name" value="DNA/RNA_pol_sf"/>
</dbReference>
<evidence type="ECO:0000259" key="4">
    <source>
        <dbReference type="PROSITE" id="PS50507"/>
    </source>
</evidence>
<dbReference type="GO" id="GO:0003723">
    <property type="term" value="F:RNA binding"/>
    <property type="evidence" value="ECO:0007669"/>
    <property type="project" value="InterPro"/>
</dbReference>
<dbReference type="GO" id="GO:0003968">
    <property type="term" value="F:RNA-directed RNA polymerase activity"/>
    <property type="evidence" value="ECO:0007669"/>
    <property type="project" value="InterPro"/>
</dbReference>
<dbReference type="InterPro" id="IPR007094">
    <property type="entry name" value="RNA-dir_pol_PSvirus"/>
</dbReference>
<evidence type="ECO:0000313" key="5">
    <source>
        <dbReference type="EMBL" id="APG78165.1"/>
    </source>
</evidence>
<keyword evidence="2" id="KW-0548">Nucleotidyltransferase</keyword>
<evidence type="ECO:0000256" key="1">
    <source>
        <dbReference type="ARBA" id="ARBA00022679"/>
    </source>
</evidence>
<reference evidence="5" key="1">
    <citation type="journal article" date="2016" name="Nature">
        <title>Redefining the invertebrate RNA virosphere.</title>
        <authorList>
            <person name="Shi M."/>
            <person name="Lin X.D."/>
            <person name="Tian J.H."/>
            <person name="Chen L.J."/>
            <person name="Chen X."/>
            <person name="Li C.X."/>
            <person name="Qin X.C."/>
            <person name="Li J."/>
            <person name="Cao J.P."/>
            <person name="Eden J.S."/>
            <person name="Buchmann J."/>
            <person name="Wang W."/>
            <person name="Xu J."/>
            <person name="Holmes E.C."/>
            <person name="Zhang Y.Z."/>
        </authorList>
    </citation>
    <scope>NUCLEOTIDE SEQUENCE</scope>
    <source>
        <strain evidence="5">BHHK112924</strain>
    </source>
</reference>
<organism evidence="5">
    <name type="scientific">Beihai partiti-like virus 3</name>
    <dbReference type="NCBI Taxonomy" id="1922505"/>
    <lineage>
        <taxon>Viruses</taxon>
        <taxon>Riboviria</taxon>
    </lineage>
</organism>